<dbReference type="AlphaFoldDB" id="A0A5B6X4H2"/>
<reference evidence="1" key="1">
    <citation type="submission" date="2019-08" db="EMBL/GenBank/DDBJ databases">
        <authorList>
            <person name="Liu F."/>
        </authorList>
    </citation>
    <scope>NUCLEOTIDE SEQUENCE [LARGE SCALE GENOMIC DNA]</scope>
    <source>
        <strain evidence="1">PA1801</strain>
        <tissue evidence="1">Leaf</tissue>
    </source>
</reference>
<accession>A0A5B6X4H2</accession>
<gene>
    <name evidence="1" type="ORF">EPI10_032228</name>
</gene>
<dbReference type="Proteomes" id="UP000325315">
    <property type="component" value="Unassembled WGS sequence"/>
</dbReference>
<dbReference type="EMBL" id="SMMG02000001">
    <property type="protein sequence ID" value="KAA3488476.1"/>
    <property type="molecule type" value="Genomic_DNA"/>
</dbReference>
<evidence type="ECO:0000313" key="2">
    <source>
        <dbReference type="Proteomes" id="UP000325315"/>
    </source>
</evidence>
<evidence type="ECO:0000313" key="1">
    <source>
        <dbReference type="EMBL" id="KAA3488476.1"/>
    </source>
</evidence>
<protein>
    <submittedName>
        <fullName evidence="1">GEM-like protein 4</fullName>
    </submittedName>
</protein>
<comment type="caution">
    <text evidence="1">The sequence shown here is derived from an EMBL/GenBank/DDBJ whole genome shotgun (WGS) entry which is preliminary data.</text>
</comment>
<sequence length="73" mass="8325">MKSHILEQVIGVPMKSTTYQVERTPKCYLPNSADQYQVPSSAEGSNIFRKAVKYLQQAIISQRLLHDVLQVTF</sequence>
<proteinExistence type="predicted"/>
<organism evidence="1 2">
    <name type="scientific">Gossypium australe</name>
    <dbReference type="NCBI Taxonomy" id="47621"/>
    <lineage>
        <taxon>Eukaryota</taxon>
        <taxon>Viridiplantae</taxon>
        <taxon>Streptophyta</taxon>
        <taxon>Embryophyta</taxon>
        <taxon>Tracheophyta</taxon>
        <taxon>Spermatophyta</taxon>
        <taxon>Magnoliopsida</taxon>
        <taxon>eudicotyledons</taxon>
        <taxon>Gunneridae</taxon>
        <taxon>Pentapetalae</taxon>
        <taxon>rosids</taxon>
        <taxon>malvids</taxon>
        <taxon>Malvales</taxon>
        <taxon>Malvaceae</taxon>
        <taxon>Malvoideae</taxon>
        <taxon>Gossypium</taxon>
    </lineage>
</organism>
<keyword evidence="2" id="KW-1185">Reference proteome</keyword>
<dbReference type="OrthoDB" id="1736712at2759"/>
<name>A0A5B6X4H2_9ROSI</name>